<proteinExistence type="predicted"/>
<sequence>MIGPEIITRGWVHAPEAEELLDQCADEVREAIAELFRNGRTDIENVQRVVRRAAGRFVNEKTKRRPMIVPVVMEA</sequence>
<evidence type="ECO:0000259" key="1">
    <source>
        <dbReference type="Pfam" id="PF17770"/>
    </source>
</evidence>
<name>A0A6J7JBW6_9ZZZZ</name>
<dbReference type="Pfam" id="PF17770">
    <property type="entry name" value="RNase_J_C"/>
    <property type="match status" value="1"/>
</dbReference>
<dbReference type="AlphaFoldDB" id="A0A6J7JBW6"/>
<dbReference type="Gene3D" id="3.10.20.580">
    <property type="match status" value="1"/>
</dbReference>
<evidence type="ECO:0000313" key="2">
    <source>
        <dbReference type="EMBL" id="CAB4940124.1"/>
    </source>
</evidence>
<feature type="domain" description="Ribonuclease J C-terminal" evidence="1">
    <location>
        <begin position="3"/>
        <end position="74"/>
    </location>
</feature>
<accession>A0A6J7JBW6</accession>
<reference evidence="2" key="1">
    <citation type="submission" date="2020-05" db="EMBL/GenBank/DDBJ databases">
        <authorList>
            <person name="Chiriac C."/>
            <person name="Salcher M."/>
            <person name="Ghai R."/>
            <person name="Kavagutti S V."/>
        </authorList>
    </citation>
    <scope>NUCLEOTIDE SEQUENCE</scope>
</reference>
<protein>
    <submittedName>
        <fullName evidence="2">Unannotated protein</fullName>
    </submittedName>
</protein>
<gene>
    <name evidence="2" type="ORF">UFOPK3708_01398</name>
</gene>
<dbReference type="InterPro" id="IPR041636">
    <property type="entry name" value="RNase_J_C"/>
</dbReference>
<dbReference type="EMBL" id="CAFBNA010000097">
    <property type="protein sequence ID" value="CAB4940124.1"/>
    <property type="molecule type" value="Genomic_DNA"/>
</dbReference>
<organism evidence="2">
    <name type="scientific">freshwater metagenome</name>
    <dbReference type="NCBI Taxonomy" id="449393"/>
    <lineage>
        <taxon>unclassified sequences</taxon>
        <taxon>metagenomes</taxon>
        <taxon>ecological metagenomes</taxon>
    </lineage>
</organism>